<protein>
    <recommendedName>
        <fullName evidence="10">Glycerol-3-phosphate acyltransferase</fullName>
    </recommendedName>
    <alternativeName>
        <fullName evidence="10">Acyl-PO4 G3P acyltransferase</fullName>
    </alternativeName>
    <alternativeName>
        <fullName evidence="10">Acyl-phosphate--glycerol-3-phosphate acyltransferase</fullName>
    </alternativeName>
    <alternativeName>
        <fullName evidence="10">G3P acyltransferase</fullName>
        <shortName evidence="10">GPAT</shortName>
        <ecNumber evidence="10">2.3.1.275</ecNumber>
    </alternativeName>
    <alternativeName>
        <fullName evidence="10">Lysophosphatidic acid synthase</fullName>
        <shortName evidence="10">LPA synthase</shortName>
    </alternativeName>
</protein>
<keyword evidence="11" id="KW-0012">Acyltransferase</keyword>
<feature type="transmembrane region" description="Helical" evidence="10">
    <location>
        <begin position="197"/>
        <end position="220"/>
    </location>
</feature>
<comment type="catalytic activity">
    <reaction evidence="10">
        <text>an acyl phosphate + sn-glycerol 3-phosphate = a 1-acyl-sn-glycero-3-phosphate + phosphate</text>
        <dbReference type="Rhea" id="RHEA:34075"/>
        <dbReference type="ChEBI" id="CHEBI:43474"/>
        <dbReference type="ChEBI" id="CHEBI:57597"/>
        <dbReference type="ChEBI" id="CHEBI:57970"/>
        <dbReference type="ChEBI" id="CHEBI:59918"/>
        <dbReference type="EC" id="2.3.1.275"/>
    </reaction>
</comment>
<dbReference type="Proteomes" id="UP001487305">
    <property type="component" value="Unassembled WGS sequence"/>
</dbReference>
<evidence type="ECO:0000256" key="10">
    <source>
        <dbReference type="HAMAP-Rule" id="MF_01043"/>
    </source>
</evidence>
<feature type="transmembrane region" description="Helical" evidence="10">
    <location>
        <begin position="59"/>
        <end position="79"/>
    </location>
</feature>
<dbReference type="PANTHER" id="PTHR30309">
    <property type="entry name" value="INNER MEMBRANE PROTEIN YGIH"/>
    <property type="match status" value="1"/>
</dbReference>
<organism evidence="11 12">
    <name type="scientific">Raoultibacter massiliensis</name>
    <dbReference type="NCBI Taxonomy" id="1852371"/>
    <lineage>
        <taxon>Bacteria</taxon>
        <taxon>Bacillati</taxon>
        <taxon>Actinomycetota</taxon>
        <taxon>Coriobacteriia</taxon>
        <taxon>Eggerthellales</taxon>
        <taxon>Eggerthellaceae</taxon>
        <taxon>Raoultibacter</taxon>
    </lineage>
</organism>
<keyword evidence="6 10" id="KW-0443">Lipid metabolism</keyword>
<accession>A0ABV1JB79</accession>
<comment type="pathway">
    <text evidence="10">Lipid metabolism; phospholipid metabolism.</text>
</comment>
<dbReference type="RefSeq" id="WP_102374827.1">
    <property type="nucleotide sequence ID" value="NZ_JBBNOP010000003.1"/>
</dbReference>
<feature type="transmembrane region" description="Helical" evidence="10">
    <location>
        <begin position="117"/>
        <end position="136"/>
    </location>
</feature>
<comment type="subcellular location">
    <subcellularLocation>
        <location evidence="10">Cell membrane</location>
        <topology evidence="10">Multi-pass membrane protein</topology>
    </subcellularLocation>
</comment>
<dbReference type="NCBIfam" id="TIGR00023">
    <property type="entry name" value="glycerol-3-phosphate 1-O-acyltransferase PlsY"/>
    <property type="match status" value="1"/>
</dbReference>
<evidence type="ECO:0000256" key="6">
    <source>
        <dbReference type="ARBA" id="ARBA00023098"/>
    </source>
</evidence>
<evidence type="ECO:0000256" key="1">
    <source>
        <dbReference type="ARBA" id="ARBA00022475"/>
    </source>
</evidence>
<feature type="transmembrane region" description="Helical" evidence="10">
    <location>
        <begin position="7"/>
        <end position="27"/>
    </location>
</feature>
<gene>
    <name evidence="10 11" type="primary">plsY</name>
    <name evidence="11" type="ORF">AAA083_04955</name>
</gene>
<dbReference type="GO" id="GO:0004366">
    <property type="term" value="F:glycerol-3-phosphate O-acyltransferase activity"/>
    <property type="evidence" value="ECO:0007669"/>
    <property type="project" value="UniProtKB-EC"/>
</dbReference>
<dbReference type="PANTHER" id="PTHR30309:SF0">
    <property type="entry name" value="GLYCEROL-3-PHOSPHATE ACYLTRANSFERASE-RELATED"/>
    <property type="match status" value="1"/>
</dbReference>
<reference evidence="11 12" key="1">
    <citation type="submission" date="2024-04" db="EMBL/GenBank/DDBJ databases">
        <title>Human intestinal bacterial collection.</title>
        <authorList>
            <person name="Pauvert C."/>
            <person name="Hitch T.C.A."/>
            <person name="Clavel T."/>
        </authorList>
    </citation>
    <scope>NUCLEOTIDE SEQUENCE [LARGE SCALE GENOMIC DNA]</scope>
    <source>
        <strain evidence="11 12">CLA-KB-H42</strain>
    </source>
</reference>
<dbReference type="SMART" id="SM01207">
    <property type="entry name" value="G3P_acyltransf"/>
    <property type="match status" value="1"/>
</dbReference>
<evidence type="ECO:0000256" key="3">
    <source>
        <dbReference type="ARBA" id="ARBA00022679"/>
    </source>
</evidence>
<keyword evidence="5 10" id="KW-1133">Transmembrane helix</keyword>
<keyword evidence="8 10" id="KW-0594">Phospholipid biosynthesis</keyword>
<dbReference type="InterPro" id="IPR003811">
    <property type="entry name" value="G3P_acylTferase_PlsY"/>
</dbReference>
<dbReference type="EMBL" id="JBBNOP010000003">
    <property type="protein sequence ID" value="MEQ3362323.1"/>
    <property type="molecule type" value="Genomic_DNA"/>
</dbReference>
<feature type="transmembrane region" description="Helical" evidence="10">
    <location>
        <begin position="148"/>
        <end position="177"/>
    </location>
</feature>
<evidence type="ECO:0000256" key="9">
    <source>
        <dbReference type="ARBA" id="ARBA00023264"/>
    </source>
</evidence>
<keyword evidence="4 10" id="KW-0812">Transmembrane</keyword>
<evidence type="ECO:0000313" key="12">
    <source>
        <dbReference type="Proteomes" id="UP001487305"/>
    </source>
</evidence>
<evidence type="ECO:0000313" key="11">
    <source>
        <dbReference type="EMBL" id="MEQ3362323.1"/>
    </source>
</evidence>
<comment type="function">
    <text evidence="10">Catalyzes the transfer of an acyl group from acyl-phosphate (acyl-PO(4)) to glycerol-3-phosphate (G3P) to form lysophosphatidic acid (LPA). This enzyme utilizes acyl-phosphate as fatty acyl donor, but not acyl-CoA or acyl-ACP.</text>
</comment>
<keyword evidence="3 10" id="KW-0808">Transferase</keyword>
<evidence type="ECO:0000256" key="2">
    <source>
        <dbReference type="ARBA" id="ARBA00022516"/>
    </source>
</evidence>
<keyword evidence="2 10" id="KW-0444">Lipid biosynthesis</keyword>
<evidence type="ECO:0000256" key="8">
    <source>
        <dbReference type="ARBA" id="ARBA00023209"/>
    </source>
</evidence>
<comment type="caution">
    <text evidence="11">The sequence shown here is derived from an EMBL/GenBank/DDBJ whole genome shotgun (WGS) entry which is preliminary data.</text>
</comment>
<keyword evidence="1 10" id="KW-1003">Cell membrane</keyword>
<dbReference type="HAMAP" id="MF_01043">
    <property type="entry name" value="PlsY"/>
    <property type="match status" value="1"/>
</dbReference>
<comment type="subunit">
    <text evidence="10">Probably interacts with PlsX.</text>
</comment>
<sequence>MQDFIDAFVVVFVAAFLLGSIPFGLIISKVFYHTDIREHGSGNIGTTNAIRTMGKVGGYSVFVLDFGKGLLSGFLGIWIGQLFFSLHGYGAVAGELTAILAPFRLGPVGDPAELATQFSQVLLAVSFLGCTWGHIFSPWLKFKGGKGIAVAVGCLFVTYGVVGACLELAIFIVLVVATRYVSVGSIAAALACPFFSLYFFWGDWLAVALCSLAGLTVVWAHRENIKRLLSGTENRIGSKKKA</sequence>
<evidence type="ECO:0000256" key="7">
    <source>
        <dbReference type="ARBA" id="ARBA00023136"/>
    </source>
</evidence>
<evidence type="ECO:0000256" key="4">
    <source>
        <dbReference type="ARBA" id="ARBA00022692"/>
    </source>
</evidence>
<keyword evidence="12" id="KW-1185">Reference proteome</keyword>
<name>A0ABV1JB79_9ACTN</name>
<evidence type="ECO:0000256" key="5">
    <source>
        <dbReference type="ARBA" id="ARBA00022989"/>
    </source>
</evidence>
<dbReference type="EC" id="2.3.1.275" evidence="10"/>
<proteinExistence type="inferred from homology"/>
<dbReference type="Pfam" id="PF02660">
    <property type="entry name" value="G3P_acyltransf"/>
    <property type="match status" value="2"/>
</dbReference>
<keyword evidence="9 10" id="KW-1208">Phospholipid metabolism</keyword>
<comment type="similarity">
    <text evidence="10">Belongs to the PlsY family.</text>
</comment>
<keyword evidence="7 10" id="KW-0472">Membrane</keyword>